<keyword evidence="4" id="KW-1185">Reference proteome</keyword>
<dbReference type="Pfam" id="PF08238">
    <property type="entry name" value="Sel1"/>
    <property type="match status" value="8"/>
</dbReference>
<dbReference type="InterPro" id="IPR006597">
    <property type="entry name" value="Sel1-like"/>
</dbReference>
<dbReference type="Proteomes" id="UP000823405">
    <property type="component" value="Unassembled WGS sequence"/>
</dbReference>
<accession>A0A9P6UMB3</accession>
<evidence type="ECO:0008006" key="5">
    <source>
        <dbReference type="Google" id="ProtNLM"/>
    </source>
</evidence>
<feature type="region of interest" description="Disordered" evidence="2">
    <location>
        <begin position="204"/>
        <end position="224"/>
    </location>
</feature>
<sequence>MLQGDPAILSQNLTQAVRSVEKSLPLDSIPPASPGEIFHVDTLVDPETQKEIVMWEDILQAFDNAVQVRHKTRVIPFSRGKDLRVLEPRRIATVPNTVLDVVVDDPVINQVSYSKVQQLAIQPLPPKNDNSSTEVEIVSQNITSSPTNTTSISFVPSSTTPAVRRSPVYGLEETAMDNYSHIDKPHAFSSSRAPQGILAEQTQLNKDPSGRSNPLNGDNLQSQVPQSGTGIEILMEKDLAPVTLNVYCRDKEAQVALGDMYRDGKVVPRDYEAAMDWYLKAAEQGDAFGQHRMGFLYGQGLGVPKDYSTAMNWYLKAANQGDARSQCNIGLFYNLGHGVLQNYRLAMVWYLKAAKQGNAVAQHNIGIFYNYGHGVEKDYAQAMYWYLKAANQDHASAQFNVGLYHNWGRGVPQDYAQAMTWYLKAANQGHVGSQYSIGLLYHRGHGVAQNYIQAMEWFLKAAVQGSGQSQFCIGLLHNYGQGVPQDYAQAMDWYLKAAEQEFAEAQYHIGILYKDGHGVSQDYTEAAKWFQKAAEQGNLESQKALEELRNEGVLVA</sequence>
<dbReference type="EMBL" id="JAAAIN010000592">
    <property type="protein sequence ID" value="KAG0312682.1"/>
    <property type="molecule type" value="Genomic_DNA"/>
</dbReference>
<dbReference type="SMART" id="SM00671">
    <property type="entry name" value="SEL1"/>
    <property type="match status" value="8"/>
</dbReference>
<dbReference type="OrthoDB" id="272077at2759"/>
<protein>
    <recommendedName>
        <fullName evidence="5">HCP-like protein</fullName>
    </recommendedName>
</protein>
<dbReference type="AlphaFoldDB" id="A0A9P6UMB3"/>
<comment type="caution">
    <text evidence="3">The sequence shown here is derived from an EMBL/GenBank/DDBJ whole genome shotgun (WGS) entry which is preliminary data.</text>
</comment>
<name>A0A9P6UMB3_9FUNG</name>
<gene>
    <name evidence="3" type="ORF">BGZ97_010956</name>
</gene>
<evidence type="ECO:0000313" key="3">
    <source>
        <dbReference type="EMBL" id="KAG0312682.1"/>
    </source>
</evidence>
<dbReference type="InterPro" id="IPR050767">
    <property type="entry name" value="Sel1_AlgK"/>
</dbReference>
<evidence type="ECO:0000313" key="4">
    <source>
        <dbReference type="Proteomes" id="UP000823405"/>
    </source>
</evidence>
<proteinExistence type="inferred from homology"/>
<comment type="similarity">
    <text evidence="1">Belongs to the sel-1 family.</text>
</comment>
<dbReference type="PANTHER" id="PTHR11102:SF160">
    <property type="entry name" value="ERAD-ASSOCIATED E3 UBIQUITIN-PROTEIN LIGASE COMPONENT HRD3"/>
    <property type="match status" value="1"/>
</dbReference>
<organism evidence="3 4">
    <name type="scientific">Linnemannia gamsii</name>
    <dbReference type="NCBI Taxonomy" id="64522"/>
    <lineage>
        <taxon>Eukaryota</taxon>
        <taxon>Fungi</taxon>
        <taxon>Fungi incertae sedis</taxon>
        <taxon>Mucoromycota</taxon>
        <taxon>Mortierellomycotina</taxon>
        <taxon>Mortierellomycetes</taxon>
        <taxon>Mortierellales</taxon>
        <taxon>Mortierellaceae</taxon>
        <taxon>Linnemannia</taxon>
    </lineage>
</organism>
<dbReference type="PANTHER" id="PTHR11102">
    <property type="entry name" value="SEL-1-LIKE PROTEIN"/>
    <property type="match status" value="1"/>
</dbReference>
<reference evidence="3" key="1">
    <citation type="journal article" date="2020" name="Fungal Divers.">
        <title>Resolving the Mortierellaceae phylogeny through synthesis of multi-gene phylogenetics and phylogenomics.</title>
        <authorList>
            <person name="Vandepol N."/>
            <person name="Liber J."/>
            <person name="Desiro A."/>
            <person name="Na H."/>
            <person name="Kennedy M."/>
            <person name="Barry K."/>
            <person name="Grigoriev I.V."/>
            <person name="Miller A.N."/>
            <person name="O'Donnell K."/>
            <person name="Stajich J.E."/>
            <person name="Bonito G."/>
        </authorList>
    </citation>
    <scope>NUCLEOTIDE SEQUENCE</scope>
    <source>
        <strain evidence="3">NVP60</strain>
    </source>
</reference>
<evidence type="ECO:0000256" key="2">
    <source>
        <dbReference type="SAM" id="MobiDB-lite"/>
    </source>
</evidence>
<dbReference type="SUPFAM" id="SSF81901">
    <property type="entry name" value="HCP-like"/>
    <property type="match status" value="2"/>
</dbReference>
<evidence type="ECO:0000256" key="1">
    <source>
        <dbReference type="ARBA" id="ARBA00038101"/>
    </source>
</evidence>
<dbReference type="Gene3D" id="1.25.40.10">
    <property type="entry name" value="Tetratricopeptide repeat domain"/>
    <property type="match status" value="2"/>
</dbReference>
<dbReference type="InterPro" id="IPR011990">
    <property type="entry name" value="TPR-like_helical_dom_sf"/>
</dbReference>